<evidence type="ECO:0000256" key="4">
    <source>
        <dbReference type="ARBA" id="ARBA00023163"/>
    </source>
</evidence>
<dbReference type="PROSITE" id="PS50931">
    <property type="entry name" value="HTH_LYSR"/>
    <property type="match status" value="1"/>
</dbReference>
<protein>
    <submittedName>
        <fullName evidence="6">LysR family transcriptional regulator</fullName>
    </submittedName>
</protein>
<dbReference type="Pfam" id="PF03466">
    <property type="entry name" value="LysR_substrate"/>
    <property type="match status" value="1"/>
</dbReference>
<dbReference type="InterPro" id="IPR037402">
    <property type="entry name" value="YidZ_PBP2"/>
</dbReference>
<dbReference type="Gene3D" id="3.40.190.10">
    <property type="entry name" value="Periplasmic binding protein-like II"/>
    <property type="match status" value="2"/>
</dbReference>
<organism evidence="6 7">
    <name type="scientific">Microbacterium deminutum</name>
    <dbReference type="NCBI Taxonomy" id="344164"/>
    <lineage>
        <taxon>Bacteria</taxon>
        <taxon>Bacillati</taxon>
        <taxon>Actinomycetota</taxon>
        <taxon>Actinomycetes</taxon>
        <taxon>Micrococcales</taxon>
        <taxon>Microbacteriaceae</taxon>
        <taxon>Microbacterium</taxon>
    </lineage>
</organism>
<proteinExistence type="inferred from homology"/>
<dbReference type="PANTHER" id="PTHR30118">
    <property type="entry name" value="HTH-TYPE TRANSCRIPTIONAL REGULATOR LEUO-RELATED"/>
    <property type="match status" value="1"/>
</dbReference>
<evidence type="ECO:0000259" key="5">
    <source>
        <dbReference type="PROSITE" id="PS50931"/>
    </source>
</evidence>
<reference evidence="7" key="1">
    <citation type="journal article" date="2019" name="Int. J. Syst. Evol. Microbiol.">
        <title>The Global Catalogue of Microorganisms (GCM) 10K type strain sequencing project: providing services to taxonomists for standard genome sequencing and annotation.</title>
        <authorList>
            <consortium name="The Broad Institute Genomics Platform"/>
            <consortium name="The Broad Institute Genome Sequencing Center for Infectious Disease"/>
            <person name="Wu L."/>
            <person name="Ma J."/>
        </authorList>
    </citation>
    <scope>NUCLEOTIDE SEQUENCE [LARGE SCALE GENOMIC DNA]</scope>
    <source>
        <strain evidence="7">JCM 14901</strain>
    </source>
</reference>
<dbReference type="EMBL" id="BAAAOG010000005">
    <property type="protein sequence ID" value="GAA1962003.1"/>
    <property type="molecule type" value="Genomic_DNA"/>
</dbReference>
<keyword evidence="4" id="KW-0804">Transcription</keyword>
<dbReference type="SUPFAM" id="SSF53850">
    <property type="entry name" value="Periplasmic binding protein-like II"/>
    <property type="match status" value="1"/>
</dbReference>
<keyword evidence="2" id="KW-0805">Transcription regulation</keyword>
<evidence type="ECO:0000256" key="1">
    <source>
        <dbReference type="ARBA" id="ARBA00009437"/>
    </source>
</evidence>
<keyword evidence="3" id="KW-0238">DNA-binding</keyword>
<dbReference type="PRINTS" id="PR00039">
    <property type="entry name" value="HTHLYSR"/>
</dbReference>
<dbReference type="InterPro" id="IPR036390">
    <property type="entry name" value="WH_DNA-bd_sf"/>
</dbReference>
<gene>
    <name evidence="6" type="ORF">GCM10009776_25810</name>
</gene>
<keyword evidence="7" id="KW-1185">Reference proteome</keyword>
<dbReference type="SUPFAM" id="SSF46785">
    <property type="entry name" value="Winged helix' DNA-binding domain"/>
    <property type="match status" value="1"/>
</dbReference>
<evidence type="ECO:0000313" key="6">
    <source>
        <dbReference type="EMBL" id="GAA1962003.1"/>
    </source>
</evidence>
<dbReference type="Gene3D" id="1.10.10.10">
    <property type="entry name" value="Winged helix-like DNA-binding domain superfamily/Winged helix DNA-binding domain"/>
    <property type="match status" value="1"/>
</dbReference>
<name>A0ABP5CDS2_9MICO</name>
<evidence type="ECO:0000256" key="3">
    <source>
        <dbReference type="ARBA" id="ARBA00023125"/>
    </source>
</evidence>
<evidence type="ECO:0000313" key="7">
    <source>
        <dbReference type="Proteomes" id="UP001499933"/>
    </source>
</evidence>
<sequence>MHNVHIENVDLNLLRPLELLLRERNVSRAADRANITQSAMSRTLARLRAACGDELLVRTPAGYQLTPRARMLQDELATLLPAIRAMFEGASFDAATATDTIRVSASDYPVTILGEELFPRFTTEAPNMSLIITPMASATFSDLDQGRVDLVLTPLAGMPHLRREQLFTEDFVCVLSRSHPLRAARLTVADLAAYPHATVAGMFPQQTIVISQLERLGVQTKTEIRVPYFTAAVAAVRRTQLIAVLPRRLAERHADDSLRIAEPPHEITGLDYAMFWHPRVDADPTHRWLRALVTQVALRSTKP</sequence>
<dbReference type="Pfam" id="PF00126">
    <property type="entry name" value="HTH_1"/>
    <property type="match status" value="1"/>
</dbReference>
<dbReference type="InterPro" id="IPR005119">
    <property type="entry name" value="LysR_subst-bd"/>
</dbReference>
<dbReference type="CDD" id="cd08417">
    <property type="entry name" value="PBP2_Nitroaromatics_like"/>
    <property type="match status" value="1"/>
</dbReference>
<dbReference type="PANTHER" id="PTHR30118:SF15">
    <property type="entry name" value="TRANSCRIPTIONAL REGULATORY PROTEIN"/>
    <property type="match status" value="1"/>
</dbReference>
<feature type="domain" description="HTH lysR-type" evidence="5">
    <location>
        <begin position="9"/>
        <end position="66"/>
    </location>
</feature>
<accession>A0ABP5CDS2</accession>
<dbReference type="Proteomes" id="UP001499933">
    <property type="component" value="Unassembled WGS sequence"/>
</dbReference>
<dbReference type="InterPro" id="IPR000847">
    <property type="entry name" value="LysR_HTH_N"/>
</dbReference>
<evidence type="ECO:0000256" key="2">
    <source>
        <dbReference type="ARBA" id="ARBA00023015"/>
    </source>
</evidence>
<dbReference type="InterPro" id="IPR036388">
    <property type="entry name" value="WH-like_DNA-bd_sf"/>
</dbReference>
<comment type="caution">
    <text evidence="6">The sequence shown here is derived from an EMBL/GenBank/DDBJ whole genome shotgun (WGS) entry which is preliminary data.</text>
</comment>
<dbReference type="InterPro" id="IPR050389">
    <property type="entry name" value="LysR-type_TF"/>
</dbReference>
<comment type="similarity">
    <text evidence="1">Belongs to the LysR transcriptional regulatory family.</text>
</comment>